<dbReference type="KEGG" id="blq:L21SP5_00865"/>
<dbReference type="Gene3D" id="3.40.50.720">
    <property type="entry name" value="NAD(P)-binding Rossmann-like Domain"/>
    <property type="match status" value="1"/>
</dbReference>
<dbReference type="InterPro" id="IPR020904">
    <property type="entry name" value="Sc_DH/Rdtase_CS"/>
</dbReference>
<keyword evidence="4" id="KW-1185">Reference proteome</keyword>
<dbReference type="PANTHER" id="PTHR44196:SF1">
    <property type="entry name" value="DEHYDROGENASE_REDUCTASE SDR FAMILY MEMBER 7B"/>
    <property type="match status" value="1"/>
</dbReference>
<dbReference type="InterPro" id="IPR036291">
    <property type="entry name" value="NAD(P)-bd_dom_sf"/>
</dbReference>
<evidence type="ECO:0000256" key="2">
    <source>
        <dbReference type="ARBA" id="ARBA00023002"/>
    </source>
</evidence>
<gene>
    <name evidence="3" type="primary">acr1_1</name>
    <name evidence="3" type="ORF">L21SP5_00865</name>
</gene>
<dbReference type="PRINTS" id="PR00081">
    <property type="entry name" value="GDHRDH"/>
</dbReference>
<dbReference type="Proteomes" id="UP000064893">
    <property type="component" value="Chromosome"/>
</dbReference>
<dbReference type="PROSITE" id="PS00061">
    <property type="entry name" value="ADH_SHORT"/>
    <property type="match status" value="1"/>
</dbReference>
<dbReference type="InterPro" id="IPR002347">
    <property type="entry name" value="SDR_fam"/>
</dbReference>
<protein>
    <submittedName>
        <fullName evidence="3">Fatty acyl-CoA reductase</fullName>
        <ecNumber evidence="3">1.2.1.-</ecNumber>
    </submittedName>
</protein>
<sequence>MDKRIIAITGASSGIGRALALSYAGEGNHLILAALGQAELEKTAEACREKGSETTVIEFDLSKPESVKSFTDSIAAKHDHLDRLIHVSGISQRSRAEEAPIDVDRKIMEINYFGAIEVTKNLLPLLKASKSAKIGVTSSISGKFGFPLRSAYAASKFALHGFFESLRLEHYKDNISVTIMCPGRVNTPISLSALNAQGKAQGVMDPGQANGIPVEKCAAQMKRAIEKNKKEVFIGGKEILMVYFKKFIPPLFYKIARKTNPT</sequence>
<evidence type="ECO:0000256" key="1">
    <source>
        <dbReference type="ARBA" id="ARBA00006484"/>
    </source>
</evidence>
<accession>A0A0S2HWS2</accession>
<reference evidence="3 4" key="1">
    <citation type="submission" date="2015-11" db="EMBL/GenBank/DDBJ databases">
        <title>Description and complete genome sequence of a novel strain predominating in hypersaline microbial mats and representing a new family of the Bacteriodetes phylum.</title>
        <authorList>
            <person name="Spring S."/>
            <person name="Bunk B."/>
            <person name="Sproer C."/>
            <person name="Klenk H.-P."/>
        </authorList>
    </citation>
    <scope>NUCLEOTIDE SEQUENCE [LARGE SCALE GENOMIC DNA]</scope>
    <source>
        <strain evidence="3 4">L21-Spi-D4</strain>
    </source>
</reference>
<evidence type="ECO:0000313" key="3">
    <source>
        <dbReference type="EMBL" id="ALO14535.1"/>
    </source>
</evidence>
<dbReference type="GO" id="GO:0016491">
    <property type="term" value="F:oxidoreductase activity"/>
    <property type="evidence" value="ECO:0007669"/>
    <property type="project" value="UniProtKB-KW"/>
</dbReference>
<proteinExistence type="inferred from homology"/>
<organism evidence="3 4">
    <name type="scientific">Salinivirga cyanobacteriivorans</name>
    <dbReference type="NCBI Taxonomy" id="1307839"/>
    <lineage>
        <taxon>Bacteria</taxon>
        <taxon>Pseudomonadati</taxon>
        <taxon>Bacteroidota</taxon>
        <taxon>Bacteroidia</taxon>
        <taxon>Bacteroidales</taxon>
        <taxon>Salinivirgaceae</taxon>
        <taxon>Salinivirga</taxon>
    </lineage>
</organism>
<dbReference type="EMBL" id="CP013118">
    <property type="protein sequence ID" value="ALO14535.1"/>
    <property type="molecule type" value="Genomic_DNA"/>
</dbReference>
<dbReference type="RefSeq" id="WP_057952074.1">
    <property type="nucleotide sequence ID" value="NZ_CP013118.1"/>
</dbReference>
<dbReference type="EC" id="1.2.1.-" evidence="3"/>
<dbReference type="STRING" id="1307839.L21SP5_00865"/>
<comment type="similarity">
    <text evidence="1">Belongs to the short-chain dehydrogenases/reductases (SDR) family.</text>
</comment>
<keyword evidence="2 3" id="KW-0560">Oxidoreductase</keyword>
<name>A0A0S2HWS2_9BACT</name>
<dbReference type="PANTHER" id="PTHR44196">
    <property type="entry name" value="DEHYDROGENASE/REDUCTASE SDR FAMILY MEMBER 7B"/>
    <property type="match status" value="1"/>
</dbReference>
<dbReference type="Pfam" id="PF00106">
    <property type="entry name" value="adh_short"/>
    <property type="match status" value="1"/>
</dbReference>
<evidence type="ECO:0000313" key="4">
    <source>
        <dbReference type="Proteomes" id="UP000064893"/>
    </source>
</evidence>
<dbReference type="SUPFAM" id="SSF51735">
    <property type="entry name" value="NAD(P)-binding Rossmann-fold domains"/>
    <property type="match status" value="1"/>
</dbReference>
<dbReference type="OrthoDB" id="9775296at2"/>
<dbReference type="GO" id="GO:0016020">
    <property type="term" value="C:membrane"/>
    <property type="evidence" value="ECO:0007669"/>
    <property type="project" value="TreeGrafter"/>
</dbReference>
<dbReference type="NCBIfam" id="NF004825">
    <property type="entry name" value="PRK06181.1"/>
    <property type="match status" value="1"/>
</dbReference>
<dbReference type="AlphaFoldDB" id="A0A0S2HWS2"/>